<organism evidence="2 3">
    <name type="scientific">Allacma fusca</name>
    <dbReference type="NCBI Taxonomy" id="39272"/>
    <lineage>
        <taxon>Eukaryota</taxon>
        <taxon>Metazoa</taxon>
        <taxon>Ecdysozoa</taxon>
        <taxon>Arthropoda</taxon>
        <taxon>Hexapoda</taxon>
        <taxon>Collembola</taxon>
        <taxon>Symphypleona</taxon>
        <taxon>Sminthuridae</taxon>
        <taxon>Allacma</taxon>
    </lineage>
</organism>
<feature type="compositionally biased region" description="Basic residues" evidence="1">
    <location>
        <begin position="195"/>
        <end position="210"/>
    </location>
</feature>
<feature type="compositionally biased region" description="Low complexity" evidence="1">
    <location>
        <begin position="274"/>
        <end position="292"/>
    </location>
</feature>
<feature type="region of interest" description="Disordered" evidence="1">
    <location>
        <begin position="1"/>
        <end position="425"/>
    </location>
</feature>
<comment type="caution">
    <text evidence="2">The sequence shown here is derived from an EMBL/GenBank/DDBJ whole genome shotgun (WGS) entry which is preliminary data.</text>
</comment>
<feature type="compositionally biased region" description="Basic residues" evidence="1">
    <location>
        <begin position="18"/>
        <end position="28"/>
    </location>
</feature>
<keyword evidence="3" id="KW-1185">Reference proteome</keyword>
<feature type="compositionally biased region" description="Low complexity" evidence="1">
    <location>
        <begin position="410"/>
        <end position="425"/>
    </location>
</feature>
<sequence length="449" mass="47833">MADHVKANSSKGAGKTPRVPRTRRRSRSKSGDLLTAPAEDDTAGGDTSSTREIGDLSLSKKPKIVREQPQTHNQTKSDISNSFAVICGRIVKNKESSNSGIKRSHSKESTSGGPIRKRKVEAIGGSVAEGAASLAAIEGSDSGERGEEESTTTDHEEEIASSQVTPSGIPGKDVQTVEVEENKKHRTAACNISRNIRHSLTAKKSTKGKSKLNNQVSTQNSQSSTLPQDKSESISSSISSRLRLTPSRAAAASQKAALTATSESSISSIPTNTSVSSTQSCESKSKSSSKQFRFSKKKQHIQKSAQVATATTTDTDDPEELERRNLPGPSRSFKDRFPYQLRSRAGSETTNYPSCPSSKDKSRKTSVGILKSAHILSEKEKTLKKKGNFHGRSDNSGSSRSGGRGGSLQTASSSNTTGSCASSSSSFKLNFRSMMALIIESGKKINVMS</sequence>
<dbReference type="AlphaFoldDB" id="A0A8J2LHJ0"/>
<dbReference type="EMBL" id="CAJVCH010570061">
    <property type="protein sequence ID" value="CAG7833935.1"/>
    <property type="molecule type" value="Genomic_DNA"/>
</dbReference>
<feature type="compositionally biased region" description="Acidic residues" evidence="1">
    <location>
        <begin position="146"/>
        <end position="159"/>
    </location>
</feature>
<feature type="compositionally biased region" description="Polar residues" evidence="1">
    <location>
        <begin position="263"/>
        <end position="273"/>
    </location>
</feature>
<evidence type="ECO:0000256" key="1">
    <source>
        <dbReference type="SAM" id="MobiDB-lite"/>
    </source>
</evidence>
<feature type="compositionally biased region" description="Polar residues" evidence="1">
    <location>
        <begin position="346"/>
        <end position="357"/>
    </location>
</feature>
<protein>
    <submittedName>
        <fullName evidence="2">Uncharacterized protein</fullName>
    </submittedName>
</protein>
<evidence type="ECO:0000313" key="2">
    <source>
        <dbReference type="EMBL" id="CAG7833935.1"/>
    </source>
</evidence>
<evidence type="ECO:0000313" key="3">
    <source>
        <dbReference type="Proteomes" id="UP000708208"/>
    </source>
</evidence>
<name>A0A8J2LHJ0_9HEXA</name>
<gene>
    <name evidence="2" type="ORF">AFUS01_LOCUS43496</name>
</gene>
<feature type="compositionally biased region" description="Low complexity" evidence="1">
    <location>
        <begin position="213"/>
        <end position="225"/>
    </location>
</feature>
<accession>A0A8J2LHJ0</accession>
<reference evidence="2" key="1">
    <citation type="submission" date="2021-06" db="EMBL/GenBank/DDBJ databases">
        <authorList>
            <person name="Hodson N. C."/>
            <person name="Mongue J. A."/>
            <person name="Jaron S. K."/>
        </authorList>
    </citation>
    <scope>NUCLEOTIDE SEQUENCE</scope>
</reference>
<proteinExistence type="predicted"/>
<feature type="compositionally biased region" description="Low complexity" evidence="1">
    <location>
        <begin position="233"/>
        <end position="262"/>
    </location>
</feature>
<feature type="compositionally biased region" description="Polar residues" evidence="1">
    <location>
        <begin position="68"/>
        <end position="83"/>
    </location>
</feature>
<dbReference type="Proteomes" id="UP000708208">
    <property type="component" value="Unassembled WGS sequence"/>
</dbReference>